<accession>A0A8J4X8I8</accession>
<feature type="non-terminal residue" evidence="1">
    <location>
        <position position="1"/>
    </location>
</feature>
<dbReference type="EMBL" id="QNUK01000239">
    <property type="protein sequence ID" value="KAF5897333.1"/>
    <property type="molecule type" value="Genomic_DNA"/>
</dbReference>
<feature type="non-terminal residue" evidence="1">
    <location>
        <position position="63"/>
    </location>
</feature>
<organism evidence="1 2">
    <name type="scientific">Clarias magur</name>
    <name type="common">Asian catfish</name>
    <name type="synonym">Macropteronotus magur</name>
    <dbReference type="NCBI Taxonomy" id="1594786"/>
    <lineage>
        <taxon>Eukaryota</taxon>
        <taxon>Metazoa</taxon>
        <taxon>Chordata</taxon>
        <taxon>Craniata</taxon>
        <taxon>Vertebrata</taxon>
        <taxon>Euteleostomi</taxon>
        <taxon>Actinopterygii</taxon>
        <taxon>Neopterygii</taxon>
        <taxon>Teleostei</taxon>
        <taxon>Ostariophysi</taxon>
        <taxon>Siluriformes</taxon>
        <taxon>Clariidae</taxon>
        <taxon>Clarias</taxon>
    </lineage>
</organism>
<proteinExistence type="predicted"/>
<evidence type="ECO:0000313" key="2">
    <source>
        <dbReference type="Proteomes" id="UP000727407"/>
    </source>
</evidence>
<name>A0A8J4X8I8_CLAMG</name>
<protein>
    <submittedName>
        <fullName evidence="1">Uncharacterized protein</fullName>
    </submittedName>
</protein>
<keyword evidence="2" id="KW-1185">Reference proteome</keyword>
<reference evidence="1" key="1">
    <citation type="submission" date="2020-07" db="EMBL/GenBank/DDBJ databases">
        <title>Clarias magur genome sequencing, assembly and annotation.</title>
        <authorList>
            <person name="Kushwaha B."/>
            <person name="Kumar R."/>
            <person name="Das P."/>
            <person name="Joshi C.G."/>
            <person name="Kumar D."/>
            <person name="Nagpure N.S."/>
            <person name="Pandey M."/>
            <person name="Agarwal S."/>
            <person name="Srivastava S."/>
            <person name="Singh M."/>
            <person name="Sahoo L."/>
            <person name="Jayasankar P."/>
            <person name="Meher P.K."/>
            <person name="Koringa P.G."/>
            <person name="Iquebal M.A."/>
            <person name="Das S.P."/>
            <person name="Bit A."/>
            <person name="Patnaik S."/>
            <person name="Patel N."/>
            <person name="Shah T.M."/>
            <person name="Hinsu A."/>
            <person name="Jena J.K."/>
        </authorList>
    </citation>
    <scope>NUCLEOTIDE SEQUENCE</scope>
    <source>
        <strain evidence="1">CIFAMagur01</strain>
        <tissue evidence="1">Testis</tissue>
    </source>
</reference>
<evidence type="ECO:0000313" key="1">
    <source>
        <dbReference type="EMBL" id="KAF5897333.1"/>
    </source>
</evidence>
<sequence>SRSITWVEQAFLAECNSRQRHHQLLCHTVSMSQTLQWSSVRSGSKLTAHSFDNGSQSHHDLHV</sequence>
<gene>
    <name evidence="1" type="ORF">DAT39_012954</name>
</gene>
<dbReference type="AlphaFoldDB" id="A0A8J4X8I8"/>
<dbReference type="Proteomes" id="UP000727407">
    <property type="component" value="Unassembled WGS sequence"/>
</dbReference>
<comment type="caution">
    <text evidence="1">The sequence shown here is derived from an EMBL/GenBank/DDBJ whole genome shotgun (WGS) entry which is preliminary data.</text>
</comment>